<dbReference type="PANTHER" id="PTHR33799:SF1">
    <property type="entry name" value="PTS SYSTEM MANNOSE-SPECIFIC EIIAB COMPONENT-RELATED"/>
    <property type="match status" value="1"/>
</dbReference>
<organism evidence="9 10">
    <name type="scientific">Xenorhabdus budapestensis</name>
    <dbReference type="NCBI Taxonomy" id="290110"/>
    <lineage>
        <taxon>Bacteria</taxon>
        <taxon>Pseudomonadati</taxon>
        <taxon>Pseudomonadota</taxon>
        <taxon>Gammaproteobacteria</taxon>
        <taxon>Enterobacterales</taxon>
        <taxon>Morganellaceae</taxon>
        <taxon>Xenorhabdus</taxon>
    </lineage>
</organism>
<evidence type="ECO:0000256" key="6">
    <source>
        <dbReference type="ARBA" id="ARBA00022683"/>
    </source>
</evidence>
<comment type="caution">
    <text evidence="9">The sequence shown here is derived from an EMBL/GenBank/DDBJ whole genome shotgun (WGS) entry which is preliminary data.</text>
</comment>
<proteinExistence type="predicted"/>
<dbReference type="InterPro" id="IPR036662">
    <property type="entry name" value="PTS_EIIA_man-typ_sf"/>
</dbReference>
<gene>
    <name evidence="9" type="ORF">Xbud_02096</name>
</gene>
<feature type="domain" description="PTS EIIA type-4" evidence="8">
    <location>
        <begin position="1"/>
        <end position="129"/>
    </location>
</feature>
<dbReference type="GO" id="GO:0005737">
    <property type="term" value="C:cytoplasm"/>
    <property type="evidence" value="ECO:0007669"/>
    <property type="project" value="UniProtKB-SubCell"/>
</dbReference>
<dbReference type="GO" id="GO:0016301">
    <property type="term" value="F:kinase activity"/>
    <property type="evidence" value="ECO:0007669"/>
    <property type="project" value="UniProtKB-KW"/>
</dbReference>
<dbReference type="PROSITE" id="PS51096">
    <property type="entry name" value="PTS_EIIA_TYPE_4"/>
    <property type="match status" value="1"/>
</dbReference>
<dbReference type="EMBL" id="NIBS01000009">
    <property type="protein sequence ID" value="PHM27787.1"/>
    <property type="molecule type" value="Genomic_DNA"/>
</dbReference>
<evidence type="ECO:0000259" key="8">
    <source>
        <dbReference type="PROSITE" id="PS51096"/>
    </source>
</evidence>
<keyword evidence="4" id="KW-0762">Sugar transport</keyword>
<keyword evidence="2" id="KW-0813">Transport</keyword>
<sequence length="149" mass="16368">MLGIVITGHGTFASGLLQAVDQIIGKQPGCIAVDFPDGMTTEQLYQALYIASKVCDLGKGVVFLTDLLGGSPFRQAAQLALTHPQLVYPQWQVITGTNMQLAVEMMIMRDEMNTIEFRDMALECGRRGLTSLWHEQQQSKQALPDIDGI</sequence>
<dbReference type="CDD" id="cd00006">
    <property type="entry name" value="PTS_IIA_man"/>
    <property type="match status" value="1"/>
</dbReference>
<evidence type="ECO:0000256" key="2">
    <source>
        <dbReference type="ARBA" id="ARBA00022448"/>
    </source>
</evidence>
<dbReference type="NCBIfam" id="NF040761">
    <property type="entry name" value="AgaF"/>
    <property type="match status" value="1"/>
</dbReference>
<evidence type="ECO:0000256" key="1">
    <source>
        <dbReference type="ARBA" id="ARBA00004496"/>
    </source>
</evidence>
<keyword evidence="3" id="KW-0963">Cytoplasm</keyword>
<dbReference type="SUPFAM" id="SSF53062">
    <property type="entry name" value="PTS system fructose IIA component-like"/>
    <property type="match status" value="1"/>
</dbReference>
<dbReference type="InterPro" id="IPR051471">
    <property type="entry name" value="Bacterial_PTS_sugar_comp"/>
</dbReference>
<keyword evidence="5" id="KW-0808">Transferase</keyword>
<dbReference type="Proteomes" id="UP000225833">
    <property type="component" value="Unassembled WGS sequence"/>
</dbReference>
<dbReference type="Pfam" id="PF03610">
    <property type="entry name" value="EIIA-man"/>
    <property type="match status" value="1"/>
</dbReference>
<dbReference type="GO" id="GO:0016020">
    <property type="term" value="C:membrane"/>
    <property type="evidence" value="ECO:0007669"/>
    <property type="project" value="InterPro"/>
</dbReference>
<dbReference type="RefSeq" id="WP_099135991.1">
    <property type="nucleotide sequence ID" value="NZ_CAWNNJ010000163.1"/>
</dbReference>
<evidence type="ECO:0000313" key="10">
    <source>
        <dbReference type="Proteomes" id="UP000225833"/>
    </source>
</evidence>
<dbReference type="InterPro" id="IPR004701">
    <property type="entry name" value="PTS_EIIA_man-typ"/>
</dbReference>
<evidence type="ECO:0000256" key="4">
    <source>
        <dbReference type="ARBA" id="ARBA00022597"/>
    </source>
</evidence>
<evidence type="ECO:0000313" key="9">
    <source>
        <dbReference type="EMBL" id="PHM27787.1"/>
    </source>
</evidence>
<evidence type="ECO:0000256" key="7">
    <source>
        <dbReference type="ARBA" id="ARBA00022777"/>
    </source>
</evidence>
<dbReference type="PANTHER" id="PTHR33799">
    <property type="entry name" value="PTS PERMEASE-RELATED-RELATED"/>
    <property type="match status" value="1"/>
</dbReference>
<keyword evidence="7" id="KW-0418">Kinase</keyword>
<name>A0A2D0J0P4_XENBU</name>
<dbReference type="InterPro" id="IPR033887">
    <property type="entry name" value="PTS_IIA_man"/>
</dbReference>
<evidence type="ECO:0000256" key="3">
    <source>
        <dbReference type="ARBA" id="ARBA00022490"/>
    </source>
</evidence>
<comment type="subcellular location">
    <subcellularLocation>
        <location evidence="1">Cytoplasm</location>
    </subcellularLocation>
</comment>
<evidence type="ECO:0000256" key="5">
    <source>
        <dbReference type="ARBA" id="ARBA00022679"/>
    </source>
</evidence>
<accession>A0A2D0J0P4</accession>
<dbReference type="Gene3D" id="3.40.50.510">
    <property type="entry name" value="Phosphotransferase system, mannose-type IIA component"/>
    <property type="match status" value="1"/>
</dbReference>
<reference evidence="9 10" key="1">
    <citation type="journal article" date="2017" name="Nat. Microbiol.">
        <title>Natural product diversity associated with the nematode symbionts Photorhabdus and Xenorhabdus.</title>
        <authorList>
            <person name="Tobias N.J."/>
            <person name="Wolff H."/>
            <person name="Djahanschiri B."/>
            <person name="Grundmann F."/>
            <person name="Kronenwerth M."/>
            <person name="Shi Y.M."/>
            <person name="Simonyi S."/>
            <person name="Grun P."/>
            <person name="Shapiro-Ilan D."/>
            <person name="Pidot S.J."/>
            <person name="Stinear T.P."/>
            <person name="Ebersberger I."/>
            <person name="Bode H.B."/>
        </authorList>
    </citation>
    <scope>NUCLEOTIDE SEQUENCE [LARGE SCALE GENOMIC DNA]</scope>
    <source>
        <strain evidence="9 10">DSM 16342</strain>
    </source>
</reference>
<dbReference type="GO" id="GO:0009401">
    <property type="term" value="P:phosphoenolpyruvate-dependent sugar phosphotransferase system"/>
    <property type="evidence" value="ECO:0007669"/>
    <property type="project" value="UniProtKB-KW"/>
</dbReference>
<dbReference type="OrthoDB" id="3183705at2"/>
<dbReference type="AlphaFoldDB" id="A0A2D0J0P4"/>
<protein>
    <submittedName>
        <fullName evidence="9">PTS system transporter subunit IIA</fullName>
    </submittedName>
</protein>
<keyword evidence="6" id="KW-0598">Phosphotransferase system</keyword>